<sequence>MDLFYTIVLSIAIIVLILMLTYIGLQMSKPSVMVPSFPPTYNTCPDFWAVQGNVCVIPTSLGKNVGSIYSGNSLILNSKNTNGLSTDLKTIDFTDANWGTGTSLKCNQQVWANTWGILFDGITNFNGC</sequence>
<keyword evidence="1" id="KW-0812">Transmembrane</keyword>
<feature type="transmembrane region" description="Helical" evidence="1">
    <location>
        <begin position="6"/>
        <end position="25"/>
    </location>
</feature>
<keyword evidence="1" id="KW-1133">Transmembrane helix</keyword>
<accession>A0A6C0DPY2</accession>
<keyword evidence="1" id="KW-0472">Membrane</keyword>
<evidence type="ECO:0000256" key="1">
    <source>
        <dbReference type="SAM" id="Phobius"/>
    </source>
</evidence>
<dbReference type="AlphaFoldDB" id="A0A6C0DPY2"/>
<reference evidence="2" key="1">
    <citation type="journal article" date="2020" name="Nature">
        <title>Giant virus diversity and host interactions through global metagenomics.</title>
        <authorList>
            <person name="Schulz F."/>
            <person name="Roux S."/>
            <person name="Paez-Espino D."/>
            <person name="Jungbluth S."/>
            <person name="Walsh D.A."/>
            <person name="Denef V.J."/>
            <person name="McMahon K.D."/>
            <person name="Konstantinidis K.T."/>
            <person name="Eloe-Fadrosh E.A."/>
            <person name="Kyrpides N.C."/>
            <person name="Woyke T."/>
        </authorList>
    </citation>
    <scope>NUCLEOTIDE SEQUENCE</scope>
    <source>
        <strain evidence="2">GVMAG-M-3300023174-49</strain>
    </source>
</reference>
<proteinExistence type="predicted"/>
<evidence type="ECO:0000313" key="2">
    <source>
        <dbReference type="EMBL" id="QHT18916.1"/>
    </source>
</evidence>
<organism evidence="2">
    <name type="scientific">viral metagenome</name>
    <dbReference type="NCBI Taxonomy" id="1070528"/>
    <lineage>
        <taxon>unclassified sequences</taxon>
        <taxon>metagenomes</taxon>
        <taxon>organismal metagenomes</taxon>
    </lineage>
</organism>
<name>A0A6C0DPY2_9ZZZZ</name>
<dbReference type="EMBL" id="MN739660">
    <property type="protein sequence ID" value="QHT18916.1"/>
    <property type="molecule type" value="Genomic_DNA"/>
</dbReference>
<protein>
    <submittedName>
        <fullName evidence="2">Uncharacterized protein</fullName>
    </submittedName>
</protein>